<comment type="subcellular location">
    <subcellularLocation>
        <location evidence="1">Cell membrane</location>
        <topology evidence="1">Multi-pass membrane protein</topology>
    </subcellularLocation>
</comment>
<dbReference type="GO" id="GO:0006811">
    <property type="term" value="P:monoatomic ion transport"/>
    <property type="evidence" value="ECO:0007669"/>
    <property type="project" value="UniProtKB-KW"/>
</dbReference>
<dbReference type="Pfam" id="PF01554">
    <property type="entry name" value="MatE"/>
    <property type="match status" value="2"/>
</dbReference>
<gene>
    <name evidence="11" type="ORF">HMPREF9450_00406</name>
</gene>
<feature type="transmembrane region" description="Helical" evidence="10">
    <location>
        <begin position="327"/>
        <end position="347"/>
    </location>
</feature>
<keyword evidence="5 10" id="KW-0812">Transmembrane</keyword>
<evidence type="ECO:0000256" key="10">
    <source>
        <dbReference type="SAM" id="Phobius"/>
    </source>
</evidence>
<evidence type="ECO:0000313" key="12">
    <source>
        <dbReference type="Proteomes" id="UP000006008"/>
    </source>
</evidence>
<evidence type="ECO:0000256" key="6">
    <source>
        <dbReference type="ARBA" id="ARBA00022989"/>
    </source>
</evidence>
<evidence type="ECO:0000256" key="5">
    <source>
        <dbReference type="ARBA" id="ARBA00022692"/>
    </source>
</evidence>
<name>G5H646_9BACT</name>
<evidence type="ECO:0000256" key="9">
    <source>
        <dbReference type="ARBA" id="ARBA00031636"/>
    </source>
</evidence>
<feature type="transmembrane region" description="Helical" evidence="10">
    <location>
        <begin position="53"/>
        <end position="78"/>
    </location>
</feature>
<dbReference type="GO" id="GO:0042910">
    <property type="term" value="F:xenobiotic transmembrane transporter activity"/>
    <property type="evidence" value="ECO:0007669"/>
    <property type="project" value="InterPro"/>
</dbReference>
<dbReference type="InterPro" id="IPR048279">
    <property type="entry name" value="MdtK-like"/>
</dbReference>
<dbReference type="PANTHER" id="PTHR43298">
    <property type="entry name" value="MULTIDRUG RESISTANCE PROTEIN NORM-RELATED"/>
    <property type="match status" value="1"/>
</dbReference>
<feature type="transmembrane region" description="Helical" evidence="10">
    <location>
        <begin position="398"/>
        <end position="421"/>
    </location>
</feature>
<evidence type="ECO:0000313" key="11">
    <source>
        <dbReference type="EMBL" id="EHB93140.1"/>
    </source>
</evidence>
<sequence length="457" mass="50553">MPGFFRMRLLRTLRGWLPQYRENLSLAVPVMLSQVGQVVVQLFDNAMVGRLGALPLAAVSFGGAVFVIFLFWGTGLSMGLTPLVGEMYARRDYRSSARLLQNALTLYGGVGIVLFAILWVLGDFLGSMGQSPEVAELARPYYGYLAWSVVPFMLFAAFKQFLEGIGNTITGMVVVLTANGVNILFNYLLIYGHWGFPEMGAAGAGLATLISRICMPLFTLGYFLSVPSLRRYFLFFAWIAQGWRTTRRLLAVGLPISMQMVLEVSAFALTLIMMGWIGTVPLAAHQVVLSLSNIVYMVVVGISAATTIMVSHRYGAGDYRGMRRAALASWHLGIVANLLTMACFVAFRRFLPELFTSDRAVIGVAAQLFLMAALYQIPDGLQTIALGVLRGMQDVRITMYYAFVSYIVINLPVGYFCAFILGWGAPGLWVGFIVGLCIAAFLLIRRYRRLYRRLTLD</sequence>
<evidence type="ECO:0000256" key="4">
    <source>
        <dbReference type="ARBA" id="ARBA00022475"/>
    </source>
</evidence>
<dbReference type="eggNOG" id="COG0534">
    <property type="taxonomic scope" value="Bacteria"/>
</dbReference>
<dbReference type="PANTHER" id="PTHR43298:SF2">
    <property type="entry name" value="FMN_FAD EXPORTER YEEO-RELATED"/>
    <property type="match status" value="1"/>
</dbReference>
<evidence type="ECO:0000256" key="8">
    <source>
        <dbReference type="ARBA" id="ARBA00023136"/>
    </source>
</evidence>
<evidence type="ECO:0000256" key="1">
    <source>
        <dbReference type="ARBA" id="ARBA00004651"/>
    </source>
</evidence>
<protein>
    <recommendedName>
        <fullName evidence="9">Multidrug-efflux transporter</fullName>
    </recommendedName>
</protein>
<dbReference type="GO" id="GO:0005886">
    <property type="term" value="C:plasma membrane"/>
    <property type="evidence" value="ECO:0007669"/>
    <property type="project" value="UniProtKB-SubCell"/>
</dbReference>
<dbReference type="InterPro" id="IPR050222">
    <property type="entry name" value="MATE_MdtK"/>
</dbReference>
<proteinExistence type="predicted"/>
<feature type="transmembrane region" description="Helical" evidence="10">
    <location>
        <begin position="209"/>
        <end position="229"/>
    </location>
</feature>
<dbReference type="CDD" id="cd13131">
    <property type="entry name" value="MATE_NorM_like"/>
    <property type="match status" value="1"/>
</dbReference>
<dbReference type="InterPro" id="IPR002528">
    <property type="entry name" value="MATE_fam"/>
</dbReference>
<keyword evidence="6 10" id="KW-1133">Transmembrane helix</keyword>
<reference evidence="11 12" key="1">
    <citation type="submission" date="2011-08" db="EMBL/GenBank/DDBJ databases">
        <title>The Genome Sequence of Alistipes indistinctus YIT 12060.</title>
        <authorList>
            <consortium name="The Broad Institute Genome Sequencing Platform"/>
            <person name="Earl A."/>
            <person name="Ward D."/>
            <person name="Feldgarden M."/>
            <person name="Gevers D."/>
            <person name="Morotomi M."/>
            <person name="Young S.K."/>
            <person name="Zeng Q."/>
            <person name="Gargeya S."/>
            <person name="Fitzgerald M."/>
            <person name="Haas B."/>
            <person name="Abouelleil A."/>
            <person name="Alvarado L."/>
            <person name="Arachchi H.M."/>
            <person name="Berlin A."/>
            <person name="Brown A."/>
            <person name="Chapman S.B."/>
            <person name="Chen Z."/>
            <person name="Dunbar C."/>
            <person name="Freedman E."/>
            <person name="Gearin G."/>
            <person name="Gellesch M."/>
            <person name="Goldberg J."/>
            <person name="Griggs A."/>
            <person name="Gujja S."/>
            <person name="Heiman D."/>
            <person name="Howarth C."/>
            <person name="Larson L."/>
            <person name="Lui A."/>
            <person name="MacDonald P.J.P."/>
            <person name="Montmayeur A."/>
            <person name="Murphy C."/>
            <person name="Neiman D."/>
            <person name="Pearson M."/>
            <person name="Priest M."/>
            <person name="Roberts A."/>
            <person name="Saif S."/>
            <person name="Shea T."/>
            <person name="Shenoy N."/>
            <person name="Sisk P."/>
            <person name="Stolte C."/>
            <person name="Sykes S."/>
            <person name="Wortman J."/>
            <person name="Nusbaum C."/>
            <person name="Birren B."/>
        </authorList>
    </citation>
    <scope>NUCLEOTIDE SEQUENCE [LARGE SCALE GENOMIC DNA]</scope>
    <source>
        <strain evidence="11 12">YIT 12060</strain>
    </source>
</reference>
<dbReference type="HOGENOM" id="CLU_012893_6_3_10"/>
<feature type="transmembrane region" description="Helical" evidence="10">
    <location>
        <begin position="427"/>
        <end position="444"/>
    </location>
</feature>
<evidence type="ECO:0000256" key="7">
    <source>
        <dbReference type="ARBA" id="ARBA00023065"/>
    </source>
</evidence>
<dbReference type="Proteomes" id="UP000006008">
    <property type="component" value="Unassembled WGS sequence"/>
</dbReference>
<keyword evidence="8 10" id="KW-0472">Membrane</keyword>
<feature type="transmembrane region" description="Helical" evidence="10">
    <location>
        <begin position="99"/>
        <end position="121"/>
    </location>
</feature>
<dbReference type="AlphaFoldDB" id="G5H646"/>
<dbReference type="EMBL" id="ADLD01000004">
    <property type="protein sequence ID" value="EHB93140.1"/>
    <property type="molecule type" value="Genomic_DNA"/>
</dbReference>
<keyword evidence="7" id="KW-0406">Ion transport</keyword>
<accession>G5H646</accession>
<keyword evidence="12" id="KW-1185">Reference proteome</keyword>
<dbReference type="PATRIC" id="fig|742725.3.peg.450"/>
<dbReference type="GO" id="GO:0015297">
    <property type="term" value="F:antiporter activity"/>
    <property type="evidence" value="ECO:0007669"/>
    <property type="project" value="UniProtKB-KW"/>
</dbReference>
<evidence type="ECO:0000256" key="2">
    <source>
        <dbReference type="ARBA" id="ARBA00022448"/>
    </source>
</evidence>
<evidence type="ECO:0000256" key="3">
    <source>
        <dbReference type="ARBA" id="ARBA00022449"/>
    </source>
</evidence>
<dbReference type="NCBIfam" id="TIGR00797">
    <property type="entry name" value="matE"/>
    <property type="match status" value="1"/>
</dbReference>
<feature type="transmembrane region" description="Helical" evidence="10">
    <location>
        <begin position="170"/>
        <end position="189"/>
    </location>
</feature>
<keyword evidence="2" id="KW-0813">Transport</keyword>
<keyword evidence="4" id="KW-1003">Cell membrane</keyword>
<dbReference type="PIRSF" id="PIRSF006603">
    <property type="entry name" value="DinF"/>
    <property type="match status" value="1"/>
</dbReference>
<feature type="transmembrane region" description="Helical" evidence="10">
    <location>
        <begin position="141"/>
        <end position="158"/>
    </location>
</feature>
<feature type="transmembrane region" description="Helical" evidence="10">
    <location>
        <begin position="249"/>
        <end position="274"/>
    </location>
</feature>
<keyword evidence="3" id="KW-0050">Antiport</keyword>
<comment type="caution">
    <text evidence="11">The sequence shown here is derived from an EMBL/GenBank/DDBJ whole genome shotgun (WGS) entry which is preliminary data.</text>
</comment>
<dbReference type="STRING" id="742725.HMPREF9450_00406"/>
<organism evidence="11 12">
    <name type="scientific">Alistipes indistinctus YIT 12060</name>
    <dbReference type="NCBI Taxonomy" id="742725"/>
    <lineage>
        <taxon>Bacteria</taxon>
        <taxon>Pseudomonadati</taxon>
        <taxon>Bacteroidota</taxon>
        <taxon>Bacteroidia</taxon>
        <taxon>Bacteroidales</taxon>
        <taxon>Rikenellaceae</taxon>
        <taxon>Alistipes</taxon>
    </lineage>
</organism>